<accession>A0A6B0YXE1</accession>
<dbReference type="PANTHER" id="PTHR39338:SF5">
    <property type="entry name" value="BLR6139 PROTEIN"/>
    <property type="match status" value="1"/>
</dbReference>
<proteinExistence type="predicted"/>
<dbReference type="InterPro" id="IPR008912">
    <property type="entry name" value="Uncharacterised_CoxE"/>
</dbReference>
<dbReference type="AlphaFoldDB" id="A0A6B0YXE1"/>
<reference evidence="1" key="1">
    <citation type="submission" date="2019-09" db="EMBL/GenBank/DDBJ databases">
        <title>Characterisation of the sponge microbiome using genome-centric metagenomics.</title>
        <authorList>
            <person name="Engelberts J.P."/>
            <person name="Robbins S.J."/>
            <person name="De Goeij J.M."/>
            <person name="Aranda M."/>
            <person name="Bell S.C."/>
            <person name="Webster N.S."/>
        </authorList>
    </citation>
    <scope>NUCLEOTIDE SEQUENCE</scope>
    <source>
        <strain evidence="1">SB0664_bin_27</strain>
    </source>
</reference>
<dbReference type="InterPro" id="IPR036465">
    <property type="entry name" value="vWFA_dom_sf"/>
</dbReference>
<dbReference type="Pfam" id="PF05762">
    <property type="entry name" value="VWA_CoxE"/>
    <property type="match status" value="1"/>
</dbReference>
<dbReference type="PIRSF" id="PIRSF010256">
    <property type="entry name" value="CoxE_vWa"/>
    <property type="match status" value="1"/>
</dbReference>
<name>A0A6B0YXE1_9CHLR</name>
<dbReference type="SUPFAM" id="SSF53300">
    <property type="entry name" value="vWA-like"/>
    <property type="match status" value="1"/>
</dbReference>
<comment type="caution">
    <text evidence="1">The sequence shown here is derived from an EMBL/GenBank/DDBJ whole genome shotgun (WGS) entry which is preliminary data.</text>
</comment>
<dbReference type="PANTHER" id="PTHR39338">
    <property type="entry name" value="BLL5662 PROTEIN-RELATED"/>
    <property type="match status" value="1"/>
</dbReference>
<protein>
    <submittedName>
        <fullName evidence="1">VWA domain-containing protein</fullName>
    </submittedName>
</protein>
<organism evidence="1">
    <name type="scientific">Caldilineaceae bacterium SB0664_bin_27</name>
    <dbReference type="NCBI Taxonomy" id="2605260"/>
    <lineage>
        <taxon>Bacteria</taxon>
        <taxon>Bacillati</taxon>
        <taxon>Chloroflexota</taxon>
        <taxon>Caldilineae</taxon>
        <taxon>Caldilineales</taxon>
        <taxon>Caldilineaceae</taxon>
    </lineage>
</organism>
<dbReference type="InterPro" id="IPR011195">
    <property type="entry name" value="UCP010256"/>
</dbReference>
<evidence type="ECO:0000313" key="1">
    <source>
        <dbReference type="EMBL" id="MXY95091.1"/>
    </source>
</evidence>
<gene>
    <name evidence="1" type="ORF">F4Y42_16745</name>
</gene>
<dbReference type="EMBL" id="VXRG01000135">
    <property type="protein sequence ID" value="MXY95091.1"/>
    <property type="molecule type" value="Genomic_DNA"/>
</dbReference>
<sequence>MVKFISALRSGGVRVSLAESADAFSAVDNLGVQERDAFRLSLRATLVKDAESLPTFEELFPLFFGSGEPPPLMNLMEDLTEEEANMLAQALQEFGQRLREMLERLLRGEELSQEELDALGQMVGLNQADDLRYREWMARRMQRALQFEQVRKAMQEIMELLAQMGMNKERLDQMRELIGQNMESLREQLRQHAGQRIAENMAEQRPEDQIEGLMDRPFQALSDSDMQKLRQEVRRLAALLRSRIALRQKRAKTGHLDAKATIRANLKHGGVPFHIKHRDRTLKPKLVVICDISTSMRHCSELMLSLLYELQDQVSKSHAFAFIDHLEYITPDFQGNRANEAIQQVLIRMPPGYYSTDLGHSLQNFSDDYLDTIDHRTTLIVVGDGRNNYNDPRLDIFRKMARRSRRTLWLNPELPMLWGTGDSDMLDYVPLCDTILQVSTLSELTAAVDQLLVEKS</sequence>